<accession>A0A511N559</accession>
<evidence type="ECO:0000313" key="3">
    <source>
        <dbReference type="Proteomes" id="UP000321306"/>
    </source>
</evidence>
<evidence type="ECO:0000313" key="2">
    <source>
        <dbReference type="EMBL" id="GEM47979.1"/>
    </source>
</evidence>
<keyword evidence="3" id="KW-1185">Reference proteome</keyword>
<dbReference type="RefSeq" id="WP_146886680.1">
    <property type="nucleotide sequence ID" value="NZ_BJXB01000017.1"/>
</dbReference>
<dbReference type="Pfam" id="PF05235">
    <property type="entry name" value="CHAD"/>
    <property type="match status" value="1"/>
</dbReference>
<protein>
    <submittedName>
        <fullName evidence="2">CHAD domain-containing protein</fullName>
    </submittedName>
</protein>
<dbReference type="PANTHER" id="PTHR39339">
    <property type="entry name" value="SLR1444 PROTEIN"/>
    <property type="match status" value="1"/>
</dbReference>
<dbReference type="InterPro" id="IPR038186">
    <property type="entry name" value="CHAD_dom_sf"/>
</dbReference>
<dbReference type="Proteomes" id="UP000321306">
    <property type="component" value="Unassembled WGS sequence"/>
</dbReference>
<dbReference type="OrthoDB" id="65171at2"/>
<sequence>MDHARKLHELWNELEKGDEEAIHEARKLTRKAQAYLRATGAPRKTLKPWKRLRQTIAPFRDLDVTLDHLKKLLRELQADPVTLELLSLHYTTQRIRMWAEVELPVKPRDLQEPKNASDRVQETLEDDWQSLRKEARKVMKSRESAAWHTWRKHLKRYRYTWEIEGEAPAELIELLKHLGHMQDMEVLKEKLEDAPEFLHPYLPELREVMTQQHDEAQRKARELWQAWSNTHQVLIES</sequence>
<name>A0A511N559_DEIC1</name>
<reference evidence="2 3" key="1">
    <citation type="submission" date="2019-07" db="EMBL/GenBank/DDBJ databases">
        <title>Whole genome shotgun sequence of Deinococcus cellulosilyticus NBRC 106333.</title>
        <authorList>
            <person name="Hosoyama A."/>
            <person name="Uohara A."/>
            <person name="Ohji S."/>
            <person name="Ichikawa N."/>
        </authorList>
    </citation>
    <scope>NUCLEOTIDE SEQUENCE [LARGE SCALE GENOMIC DNA]</scope>
    <source>
        <strain evidence="2 3">NBRC 106333</strain>
    </source>
</reference>
<dbReference type="AlphaFoldDB" id="A0A511N559"/>
<dbReference type="EMBL" id="BJXB01000017">
    <property type="protein sequence ID" value="GEM47979.1"/>
    <property type="molecule type" value="Genomic_DNA"/>
</dbReference>
<dbReference type="InterPro" id="IPR007899">
    <property type="entry name" value="CHAD_dom"/>
</dbReference>
<comment type="caution">
    <text evidence="2">The sequence shown here is derived from an EMBL/GenBank/DDBJ whole genome shotgun (WGS) entry which is preliminary data.</text>
</comment>
<proteinExistence type="predicted"/>
<dbReference type="SMART" id="SM00880">
    <property type="entry name" value="CHAD"/>
    <property type="match status" value="1"/>
</dbReference>
<dbReference type="PROSITE" id="PS51708">
    <property type="entry name" value="CHAD"/>
    <property type="match status" value="1"/>
</dbReference>
<gene>
    <name evidence="2" type="ORF">DC3_36140</name>
</gene>
<evidence type="ECO:0000259" key="1">
    <source>
        <dbReference type="PROSITE" id="PS51708"/>
    </source>
</evidence>
<organism evidence="2 3">
    <name type="scientific">Deinococcus cellulosilyticus (strain DSM 18568 / NBRC 106333 / KACC 11606 / 5516J-15)</name>
    <dbReference type="NCBI Taxonomy" id="1223518"/>
    <lineage>
        <taxon>Bacteria</taxon>
        <taxon>Thermotogati</taxon>
        <taxon>Deinococcota</taxon>
        <taxon>Deinococci</taxon>
        <taxon>Deinococcales</taxon>
        <taxon>Deinococcaceae</taxon>
        <taxon>Deinococcus</taxon>
    </lineage>
</organism>
<dbReference type="Gene3D" id="1.40.20.10">
    <property type="entry name" value="CHAD domain"/>
    <property type="match status" value="1"/>
</dbReference>
<feature type="domain" description="CHAD" evidence="1">
    <location>
        <begin position="1"/>
        <end position="229"/>
    </location>
</feature>
<dbReference type="PANTHER" id="PTHR39339:SF1">
    <property type="entry name" value="CHAD DOMAIN-CONTAINING PROTEIN"/>
    <property type="match status" value="1"/>
</dbReference>